<dbReference type="EMBL" id="AP021875">
    <property type="protein sequence ID" value="BBO78863.1"/>
    <property type="molecule type" value="Genomic_DNA"/>
</dbReference>
<keyword evidence="2" id="KW-1185">Reference proteome</keyword>
<dbReference type="KEGG" id="dwd:DSCW_62800"/>
<dbReference type="CDD" id="cd00565">
    <property type="entry name" value="Ubl_ThiS"/>
    <property type="match status" value="1"/>
</dbReference>
<evidence type="ECO:0008006" key="3">
    <source>
        <dbReference type="Google" id="ProtNLM"/>
    </source>
</evidence>
<evidence type="ECO:0000313" key="2">
    <source>
        <dbReference type="Proteomes" id="UP000427769"/>
    </source>
</evidence>
<organism evidence="1 2">
    <name type="scientific">Desulfosarcina widdelii</name>
    <dbReference type="NCBI Taxonomy" id="947919"/>
    <lineage>
        <taxon>Bacteria</taxon>
        <taxon>Pseudomonadati</taxon>
        <taxon>Thermodesulfobacteriota</taxon>
        <taxon>Desulfobacteria</taxon>
        <taxon>Desulfobacterales</taxon>
        <taxon>Desulfosarcinaceae</taxon>
        <taxon>Desulfosarcina</taxon>
    </lineage>
</organism>
<sequence>MDIRLNGKRTPVAESITIGELIRAKDLDTATVVVEHNRTIIPAEAWSRVNLKENDNLEILGFVGGG</sequence>
<dbReference type="OrthoDB" id="197113at2"/>
<dbReference type="PANTHER" id="PTHR34472">
    <property type="entry name" value="SULFUR CARRIER PROTEIN THIS"/>
    <property type="match status" value="1"/>
</dbReference>
<dbReference type="SUPFAM" id="SSF54285">
    <property type="entry name" value="MoaD/ThiS"/>
    <property type="match status" value="1"/>
</dbReference>
<dbReference type="NCBIfam" id="TIGR01683">
    <property type="entry name" value="thiS"/>
    <property type="match status" value="1"/>
</dbReference>
<accession>A0A5K7ZGQ9</accession>
<dbReference type="Gene3D" id="3.10.20.30">
    <property type="match status" value="1"/>
</dbReference>
<dbReference type="Pfam" id="PF02597">
    <property type="entry name" value="ThiS"/>
    <property type="match status" value="1"/>
</dbReference>
<protein>
    <recommendedName>
        <fullName evidence="3">Thiamine biosynthesis protein ThiS</fullName>
    </recommendedName>
</protein>
<dbReference type="PANTHER" id="PTHR34472:SF1">
    <property type="entry name" value="SULFUR CARRIER PROTEIN THIS"/>
    <property type="match status" value="1"/>
</dbReference>
<name>A0A5K7ZGQ9_9BACT</name>
<gene>
    <name evidence="1" type="ORF">DSCW_62800</name>
</gene>
<dbReference type="AlphaFoldDB" id="A0A5K7ZGQ9"/>
<dbReference type="Proteomes" id="UP000427769">
    <property type="component" value="Chromosome"/>
</dbReference>
<dbReference type="InterPro" id="IPR016155">
    <property type="entry name" value="Mopterin_synth/thiamin_S_b"/>
</dbReference>
<dbReference type="RefSeq" id="WP_155307450.1">
    <property type="nucleotide sequence ID" value="NZ_AP021875.1"/>
</dbReference>
<dbReference type="InterPro" id="IPR003749">
    <property type="entry name" value="ThiS/MoaD-like"/>
</dbReference>
<proteinExistence type="predicted"/>
<dbReference type="InterPro" id="IPR010035">
    <property type="entry name" value="Thi_S"/>
</dbReference>
<dbReference type="InterPro" id="IPR012675">
    <property type="entry name" value="Beta-grasp_dom_sf"/>
</dbReference>
<reference evidence="1 2" key="1">
    <citation type="submission" date="2019-11" db="EMBL/GenBank/DDBJ databases">
        <title>Comparative genomics of hydrocarbon-degrading Desulfosarcina strains.</title>
        <authorList>
            <person name="Watanabe M."/>
            <person name="Kojima H."/>
            <person name="Fukui M."/>
        </authorList>
    </citation>
    <scope>NUCLEOTIDE SEQUENCE [LARGE SCALE GENOMIC DNA]</scope>
    <source>
        <strain evidence="1 2">PP31</strain>
    </source>
</reference>
<evidence type="ECO:0000313" key="1">
    <source>
        <dbReference type="EMBL" id="BBO78863.1"/>
    </source>
</evidence>